<dbReference type="AlphaFoldDB" id="A0AAP3E7M9"/>
<evidence type="ECO:0000313" key="2">
    <source>
        <dbReference type="Proteomes" id="UP001321047"/>
    </source>
</evidence>
<reference evidence="1 2" key="1">
    <citation type="submission" date="2022-09" db="EMBL/GenBank/DDBJ databases">
        <title>Enrichment on poylsaccharides allowed isolation of novel metabolic and taxonomic groups of Haloarchaea.</title>
        <authorList>
            <person name="Sorokin D.Y."/>
            <person name="Elcheninov A.G."/>
            <person name="Khizhniak T.V."/>
            <person name="Kolganova T.V."/>
            <person name="Kublanov I.V."/>
        </authorList>
    </citation>
    <scope>NUCLEOTIDE SEQUENCE [LARGE SCALE GENOMIC DNA]</scope>
    <source>
        <strain evidence="1 2">AArc-curdl1</strain>
    </source>
</reference>
<keyword evidence="2" id="KW-1185">Reference proteome</keyword>
<sequence>MAEDGLVKTLKKVKEGDYITVTTVDDMKLSGEVDHTMEQPLCCKFKADDKTKERVNPDMQRIDLVKQVDGGPVVITSGDVPELYSEVEKIVIENSV</sequence>
<protein>
    <submittedName>
        <fullName evidence="1">Uncharacterized protein</fullName>
    </submittedName>
</protein>
<dbReference type="Proteomes" id="UP001321047">
    <property type="component" value="Unassembled WGS sequence"/>
</dbReference>
<proteinExistence type="predicted"/>
<evidence type="ECO:0000313" key="1">
    <source>
        <dbReference type="EMBL" id="MCU4752394.1"/>
    </source>
</evidence>
<dbReference type="RefSeq" id="WP_342808734.1">
    <property type="nucleotide sequence ID" value="NZ_JAOPJZ010000006.1"/>
</dbReference>
<accession>A0AAP3E7M9</accession>
<name>A0AAP3E7M9_9EURY</name>
<dbReference type="EMBL" id="JAOPJZ010000006">
    <property type="protein sequence ID" value="MCU4752394.1"/>
    <property type="molecule type" value="Genomic_DNA"/>
</dbReference>
<organism evidence="1 2">
    <name type="scientific">Natronosalvus hydrolyticus</name>
    <dbReference type="NCBI Taxonomy" id="2979988"/>
    <lineage>
        <taxon>Archaea</taxon>
        <taxon>Methanobacteriati</taxon>
        <taxon>Methanobacteriota</taxon>
        <taxon>Stenosarchaea group</taxon>
        <taxon>Halobacteria</taxon>
        <taxon>Halobacteriales</taxon>
        <taxon>Natrialbaceae</taxon>
        <taxon>Natronosalvus</taxon>
    </lineage>
</organism>
<gene>
    <name evidence="1" type="ORF">OB919_10405</name>
</gene>
<comment type="caution">
    <text evidence="1">The sequence shown here is derived from an EMBL/GenBank/DDBJ whole genome shotgun (WGS) entry which is preliminary data.</text>
</comment>